<evidence type="ECO:0000256" key="2">
    <source>
        <dbReference type="ARBA" id="ARBA00022723"/>
    </source>
</evidence>
<dbReference type="PANTHER" id="PTHR21496:SF0">
    <property type="entry name" value="RIESKE DOMAIN-CONTAINING PROTEIN"/>
    <property type="match status" value="1"/>
</dbReference>
<dbReference type="PANTHER" id="PTHR21496">
    <property type="entry name" value="FERREDOXIN-RELATED"/>
    <property type="match status" value="1"/>
</dbReference>
<comment type="cofactor">
    <cofactor evidence="5">
        <name>[2Fe-2S] cluster</name>
        <dbReference type="ChEBI" id="CHEBI:190135"/>
    </cofactor>
</comment>
<dbReference type="InterPro" id="IPR019251">
    <property type="entry name" value="DUF2231_TM"/>
</dbReference>
<dbReference type="Pfam" id="PF09990">
    <property type="entry name" value="DUF2231"/>
    <property type="match status" value="1"/>
</dbReference>
<dbReference type="Gene3D" id="2.102.10.10">
    <property type="entry name" value="Rieske [2Fe-2S] iron-sulphur domain"/>
    <property type="match status" value="1"/>
</dbReference>
<keyword evidence="2" id="KW-0479">Metal-binding</keyword>
<evidence type="ECO:0000256" key="6">
    <source>
        <dbReference type="ARBA" id="ARBA00038001"/>
    </source>
</evidence>
<evidence type="ECO:0000313" key="9">
    <source>
        <dbReference type="EMBL" id="GGY41869.1"/>
    </source>
</evidence>
<evidence type="ECO:0000256" key="5">
    <source>
        <dbReference type="ARBA" id="ARBA00034078"/>
    </source>
</evidence>
<organism evidence="9 10">
    <name type="scientific">Streptomyces xanthochromogenes</name>
    <dbReference type="NCBI Taxonomy" id="67384"/>
    <lineage>
        <taxon>Bacteria</taxon>
        <taxon>Bacillati</taxon>
        <taxon>Actinomycetota</taxon>
        <taxon>Actinomycetes</taxon>
        <taxon>Kitasatosporales</taxon>
        <taxon>Streptomycetaceae</taxon>
        <taxon>Streptomyces</taxon>
    </lineage>
</organism>
<feature type="transmembrane region" description="Helical" evidence="7">
    <location>
        <begin position="126"/>
        <end position="145"/>
    </location>
</feature>
<keyword evidence="4" id="KW-0411">Iron-sulfur</keyword>
<evidence type="ECO:0000313" key="10">
    <source>
        <dbReference type="Proteomes" id="UP000600946"/>
    </source>
</evidence>
<comment type="caution">
    <text evidence="9">The sequence shown here is derived from an EMBL/GenBank/DDBJ whole genome shotgun (WGS) entry which is preliminary data.</text>
</comment>
<dbReference type="Pfam" id="PF00355">
    <property type="entry name" value="Rieske"/>
    <property type="match status" value="1"/>
</dbReference>
<name>A0ABQ3A9T3_9ACTN</name>
<dbReference type="CDD" id="cd03467">
    <property type="entry name" value="Rieske"/>
    <property type="match status" value="1"/>
</dbReference>
<evidence type="ECO:0000256" key="4">
    <source>
        <dbReference type="ARBA" id="ARBA00023014"/>
    </source>
</evidence>
<keyword evidence="7" id="KW-1133">Transmembrane helix</keyword>
<sequence length="301" mass="31349">MDSPGRDDAVAGGAPAQALLKALDALGGAKQLDRITGPLQKAIRALPLGPYRAVLQGRPIGHPLHPVLVQVPIGAWTSAAVLDLVPGGGRNARLLIGMGVVSAVPAAWAGWVDWAEQPERQLRTGVVHAASNGLAIGLYAGSWAVRGRGRPVLGRLLAFAGLGVASVGGMIGGHLAFRQAVGSNKTEPVDHLVEPGWHPVGSPSEFPEGQGVRRMLGEVPLLVVREPHGEFRVLVDRCSHMAGPLSQGKVADGCVECPWHGSVFRLTDGQNVGGPATAPQPVFETRLTEDGVLEVRLPDAV</sequence>
<feature type="transmembrane region" description="Helical" evidence="7">
    <location>
        <begin position="157"/>
        <end position="177"/>
    </location>
</feature>
<evidence type="ECO:0000259" key="8">
    <source>
        <dbReference type="PROSITE" id="PS51296"/>
    </source>
</evidence>
<dbReference type="InterPro" id="IPR017941">
    <property type="entry name" value="Rieske_2Fe-2S"/>
</dbReference>
<dbReference type="PROSITE" id="PS51296">
    <property type="entry name" value="RIESKE"/>
    <property type="match status" value="1"/>
</dbReference>
<dbReference type="SUPFAM" id="SSF50022">
    <property type="entry name" value="ISP domain"/>
    <property type="match status" value="1"/>
</dbReference>
<evidence type="ECO:0000256" key="3">
    <source>
        <dbReference type="ARBA" id="ARBA00023004"/>
    </source>
</evidence>
<keyword evidence="10" id="KW-1185">Reference proteome</keyword>
<dbReference type="InterPro" id="IPR036922">
    <property type="entry name" value="Rieske_2Fe-2S_sf"/>
</dbReference>
<protein>
    <recommendedName>
        <fullName evidence="8">Rieske domain-containing protein</fullName>
    </recommendedName>
</protein>
<keyword evidence="1" id="KW-0001">2Fe-2S</keyword>
<evidence type="ECO:0000256" key="7">
    <source>
        <dbReference type="SAM" id="Phobius"/>
    </source>
</evidence>
<reference evidence="10" key="1">
    <citation type="journal article" date="2019" name="Int. J. Syst. Evol. Microbiol.">
        <title>The Global Catalogue of Microorganisms (GCM) 10K type strain sequencing project: providing services to taxonomists for standard genome sequencing and annotation.</title>
        <authorList>
            <consortium name="The Broad Institute Genomics Platform"/>
            <consortium name="The Broad Institute Genome Sequencing Center for Infectious Disease"/>
            <person name="Wu L."/>
            <person name="Ma J."/>
        </authorList>
    </citation>
    <scope>NUCLEOTIDE SEQUENCE [LARGE SCALE GENOMIC DNA]</scope>
    <source>
        <strain evidence="10">JCM 4594</strain>
    </source>
</reference>
<dbReference type="Proteomes" id="UP000600946">
    <property type="component" value="Unassembled WGS sequence"/>
</dbReference>
<feature type="transmembrane region" description="Helical" evidence="7">
    <location>
        <begin position="94"/>
        <end position="114"/>
    </location>
</feature>
<keyword evidence="7" id="KW-0812">Transmembrane</keyword>
<dbReference type="EMBL" id="BMUU01000006">
    <property type="protein sequence ID" value="GGY41869.1"/>
    <property type="molecule type" value="Genomic_DNA"/>
</dbReference>
<keyword evidence="7" id="KW-0472">Membrane</keyword>
<feature type="domain" description="Rieske" evidence="8">
    <location>
        <begin position="197"/>
        <end position="294"/>
    </location>
</feature>
<keyword evidence="3" id="KW-0408">Iron</keyword>
<gene>
    <name evidence="9" type="ORF">GCM10010326_40030</name>
</gene>
<comment type="similarity">
    <text evidence="6">Belongs to the bacterial ring-hydroxylating dioxygenase ferredoxin component family.</text>
</comment>
<evidence type="ECO:0000256" key="1">
    <source>
        <dbReference type="ARBA" id="ARBA00022714"/>
    </source>
</evidence>
<proteinExistence type="inferred from homology"/>
<accession>A0ABQ3A9T3</accession>